<dbReference type="InterPro" id="IPR001478">
    <property type="entry name" value="PDZ"/>
</dbReference>
<feature type="chain" id="PRO_5021344492" evidence="2">
    <location>
        <begin position="32"/>
        <end position="843"/>
    </location>
</feature>
<dbReference type="SUPFAM" id="SSF50156">
    <property type="entry name" value="PDZ domain-like"/>
    <property type="match status" value="1"/>
</dbReference>
<dbReference type="Gene3D" id="2.130.10.130">
    <property type="entry name" value="Integrin alpha, N-terminal"/>
    <property type="match status" value="2"/>
</dbReference>
<dbReference type="SUPFAM" id="SSF69318">
    <property type="entry name" value="Integrin alpha N-terminal domain"/>
    <property type="match status" value="2"/>
</dbReference>
<dbReference type="PANTHER" id="PTHR46580">
    <property type="entry name" value="SENSOR KINASE-RELATED"/>
    <property type="match status" value="1"/>
</dbReference>
<dbReference type="EMBL" id="VFJE01000051">
    <property type="protein sequence ID" value="TPD71239.1"/>
    <property type="molecule type" value="Genomic_DNA"/>
</dbReference>
<dbReference type="InterPro" id="IPR028994">
    <property type="entry name" value="Integrin_alpha_N"/>
</dbReference>
<dbReference type="InterPro" id="IPR036034">
    <property type="entry name" value="PDZ_sf"/>
</dbReference>
<dbReference type="Proteomes" id="UP000319175">
    <property type="component" value="Unassembled WGS sequence"/>
</dbReference>
<proteinExistence type="predicted"/>
<sequence length="843" mass="94938">MAFLLALQKNVSSMKYLYLILLAFACHATNAQQLQRKGSLGVSYYQNVPDTLAKKLNYTKGAIIKQAIAGTTAQAIGLKSNDIVTHINTVAIEVPQQIAQIAKNLRENQAIEIIVIRDGKPLTLKGNVIGRPKETSPTADVVYGDFAYKGGYVRTIYKTLKNKKPIGTIYFLQGLPCYSMDNFQETDITKRAIDAMVERGFAVYRIEKGDMGDNINMPPCEQMGFDDEMEMYDAGYKNLLSLKNVDSSSLFLFGHSMGGITAPLLAEKYQPRGVAVYGTGFKPWQEYLFDAFLIQSQYYGEDLGELRNILEKFKPHIYDYFYNNKSVEEIVKDPIGLMAFQQVMGYDARTGLVASGRHPKTFKEMNSKKLVEAWGNYENDVLAMYGEADIAAVHPDDHIALIEYINKKHPKKGTFWLVPKTTHNFEEIGSMEEFIKWQEKPQEFSVYATNHFNYKVFDYTCDWMKEVLKKEYKKKAAPLFRDASDNLPDIGARSASMDVKAIDIDKDGDLDIILANEFQPNTILINDGKGNFTNESEKRMPQPIHDSEDIAVADFNGDGLMDLVFCSEDDKVHEYYLNTGNGYFKESPFRLPDSEANAVLTADLNGDKKPDLIFGNNGKNTILINKGNGDFTIETDRLPDISRVTQDLALVDIDKDGDLDLFAANEDGNVLYLNTGKGYFKDVTLTHLPAGIDMETRKVSFADVDKDGDMDLFLSNVNFRGTKNPQNRLYINNGKGKFTDETSKRLPEDSDHTADAIFEDLNNDGYPDLIIGNVFGGYVKIYLNNKGTFYDATETILGKQYKRDALAIICSDFNGDGLKDIYIADRNNPLINKKDILLIRERK</sequence>
<feature type="domain" description="PDZ" evidence="3">
    <location>
        <begin position="38"/>
        <end position="119"/>
    </location>
</feature>
<protein>
    <submittedName>
        <fullName evidence="4">PDZ domain-containing protein</fullName>
    </submittedName>
</protein>
<dbReference type="PANTHER" id="PTHR46580:SF4">
    <property type="entry name" value="ATP_GTP-BINDING PROTEIN"/>
    <property type="match status" value="1"/>
</dbReference>
<keyword evidence="1 2" id="KW-0732">Signal</keyword>
<keyword evidence="5" id="KW-1185">Reference proteome</keyword>
<dbReference type="SUPFAM" id="SSF53474">
    <property type="entry name" value="alpha/beta-Hydrolases"/>
    <property type="match status" value="1"/>
</dbReference>
<dbReference type="InterPro" id="IPR013517">
    <property type="entry name" value="FG-GAP"/>
</dbReference>
<evidence type="ECO:0000256" key="2">
    <source>
        <dbReference type="SAM" id="SignalP"/>
    </source>
</evidence>
<dbReference type="AlphaFoldDB" id="A0A501QED0"/>
<reference evidence="4 5" key="1">
    <citation type="submission" date="2019-06" db="EMBL/GenBank/DDBJ databases">
        <title>Flavobacterium sp. MaA-Y11 from geoumgang.</title>
        <authorList>
            <person name="Jeong S."/>
        </authorList>
    </citation>
    <scope>NUCLEOTIDE SEQUENCE [LARGE SCALE GENOMIC DNA]</scope>
    <source>
        <strain evidence="4 5">MaA-Y11</strain>
    </source>
</reference>
<evidence type="ECO:0000259" key="3">
    <source>
        <dbReference type="SMART" id="SM00228"/>
    </source>
</evidence>
<evidence type="ECO:0000313" key="5">
    <source>
        <dbReference type="Proteomes" id="UP000319175"/>
    </source>
</evidence>
<dbReference type="Gene3D" id="2.30.42.10">
    <property type="match status" value="1"/>
</dbReference>
<name>A0A501QED0_9FLAO</name>
<dbReference type="InterPro" id="IPR029058">
    <property type="entry name" value="AB_hydrolase_fold"/>
</dbReference>
<comment type="caution">
    <text evidence="4">The sequence shown here is derived from an EMBL/GenBank/DDBJ whole genome shotgun (WGS) entry which is preliminary data.</text>
</comment>
<dbReference type="Gene3D" id="3.40.50.1820">
    <property type="entry name" value="alpha/beta hydrolase"/>
    <property type="match status" value="1"/>
</dbReference>
<gene>
    <name evidence="4" type="ORF">FJA49_04895</name>
</gene>
<dbReference type="SMART" id="SM00228">
    <property type="entry name" value="PDZ"/>
    <property type="match status" value="1"/>
</dbReference>
<evidence type="ECO:0000256" key="1">
    <source>
        <dbReference type="ARBA" id="ARBA00022729"/>
    </source>
</evidence>
<dbReference type="Pfam" id="PF13517">
    <property type="entry name" value="FG-GAP_3"/>
    <property type="match status" value="3"/>
</dbReference>
<feature type="signal peptide" evidence="2">
    <location>
        <begin position="1"/>
        <end position="31"/>
    </location>
</feature>
<accession>A0A501QED0</accession>
<evidence type="ECO:0000313" key="4">
    <source>
        <dbReference type="EMBL" id="TPD71239.1"/>
    </source>
</evidence>
<organism evidence="4 5">
    <name type="scientific">Flavobacterium microcysteis</name>
    <dbReference type="NCBI Taxonomy" id="2596891"/>
    <lineage>
        <taxon>Bacteria</taxon>
        <taxon>Pseudomonadati</taxon>
        <taxon>Bacteroidota</taxon>
        <taxon>Flavobacteriia</taxon>
        <taxon>Flavobacteriales</taxon>
        <taxon>Flavobacteriaceae</taxon>
        <taxon>Flavobacterium</taxon>
    </lineage>
</organism>